<feature type="region of interest" description="Disordered" evidence="1">
    <location>
        <begin position="276"/>
        <end position="324"/>
    </location>
</feature>
<proteinExistence type="predicted"/>
<evidence type="ECO:0000313" key="2">
    <source>
        <dbReference type="EMBL" id="KAK6623861.1"/>
    </source>
</evidence>
<gene>
    <name evidence="2" type="ORF">RUM44_010717</name>
</gene>
<feature type="compositionally biased region" description="Basic and acidic residues" evidence="1">
    <location>
        <begin position="83"/>
        <end position="96"/>
    </location>
</feature>
<feature type="region of interest" description="Disordered" evidence="1">
    <location>
        <begin position="32"/>
        <end position="67"/>
    </location>
</feature>
<feature type="region of interest" description="Disordered" evidence="1">
    <location>
        <begin position="353"/>
        <end position="396"/>
    </location>
</feature>
<organism evidence="2 3">
    <name type="scientific">Polyplax serrata</name>
    <name type="common">Common mouse louse</name>
    <dbReference type="NCBI Taxonomy" id="468196"/>
    <lineage>
        <taxon>Eukaryota</taxon>
        <taxon>Metazoa</taxon>
        <taxon>Ecdysozoa</taxon>
        <taxon>Arthropoda</taxon>
        <taxon>Hexapoda</taxon>
        <taxon>Insecta</taxon>
        <taxon>Pterygota</taxon>
        <taxon>Neoptera</taxon>
        <taxon>Paraneoptera</taxon>
        <taxon>Psocodea</taxon>
        <taxon>Troctomorpha</taxon>
        <taxon>Phthiraptera</taxon>
        <taxon>Anoplura</taxon>
        <taxon>Polyplacidae</taxon>
        <taxon>Polyplax</taxon>
    </lineage>
</organism>
<feature type="compositionally biased region" description="Polar residues" evidence="1">
    <location>
        <begin position="301"/>
        <end position="310"/>
    </location>
</feature>
<dbReference type="EMBL" id="JAWJWF010000046">
    <property type="protein sequence ID" value="KAK6623861.1"/>
    <property type="molecule type" value="Genomic_DNA"/>
</dbReference>
<comment type="caution">
    <text evidence="2">The sequence shown here is derived from an EMBL/GenBank/DDBJ whole genome shotgun (WGS) entry which is preliminary data.</text>
</comment>
<reference evidence="2 3" key="1">
    <citation type="submission" date="2023-09" db="EMBL/GenBank/DDBJ databases">
        <title>Genomes of two closely related lineages of the louse Polyplax serrata with different host specificities.</title>
        <authorList>
            <person name="Martinu J."/>
            <person name="Tarabai H."/>
            <person name="Stefka J."/>
            <person name="Hypsa V."/>
        </authorList>
    </citation>
    <scope>NUCLEOTIDE SEQUENCE [LARGE SCALE GENOMIC DNA]</scope>
    <source>
        <strain evidence="2">98ZLc_SE</strain>
    </source>
</reference>
<sequence length="559" mass="60546">MGGKWLMDSQTAEPMSSIFNVFFFSDITSSEVDGTDKSIVDSGSEEKNGNERPNSQSKDPGDDSVGKEKINLIDLSGEWCAKGDGHGKTDSNERKCPKPKVPDSSCTGQMLNCRQFNRETSKSSPNRTLPVSPNNGGCSRTTPVTLRHPSKGQTGNGNTDVSSVSIKREPVEFSKYPSGSPFLGFTPLDNLFNPALRVLDSQILNAAPYPDSYESYNRTKDAFLSPGLGRTEYLSSGFPSTRPLLAETPFLSPKLDLGEFNNYKNCRTMMGSHLTNMESSSETCLGPRVCTPKEDNRNGPEVTSQVNSTSESEKNSHNTNGSANVTPCQVAEVTSASALLSPKIPVVSPVAVKQETASGTSGTSSSVGDQKKDVSFTPSGQSTAVSSTAGTVCSPIEGQPFTREGTLWTKTEIEIPDQLKTVVPCRRQRIENFHLVSVVLRGGKNVGVSLTSQRCQTRHEDIKMSLAADSPPSVLHQRVHSPASLNVSPAMGELSIFIFAEVHFWTVYLPPQRARGFVPGRQQLNLPHPRTHPEKKQNVGVLGGAVSLREVLCRYIDFP</sequence>
<feature type="compositionally biased region" description="Basic and acidic residues" evidence="1">
    <location>
        <begin position="34"/>
        <end position="50"/>
    </location>
</feature>
<dbReference type="Proteomes" id="UP001359485">
    <property type="component" value="Unassembled WGS sequence"/>
</dbReference>
<feature type="compositionally biased region" description="Polar residues" evidence="1">
    <location>
        <begin position="104"/>
        <end position="115"/>
    </location>
</feature>
<accession>A0ABR1AMZ7</accession>
<name>A0ABR1AMZ7_POLSC</name>
<keyword evidence="3" id="KW-1185">Reference proteome</keyword>
<protein>
    <submittedName>
        <fullName evidence="2">Uncharacterized protein</fullName>
    </submittedName>
</protein>
<feature type="compositionally biased region" description="Polar residues" evidence="1">
    <location>
        <begin position="151"/>
        <end position="162"/>
    </location>
</feature>
<evidence type="ECO:0000313" key="3">
    <source>
        <dbReference type="Proteomes" id="UP001359485"/>
    </source>
</evidence>
<feature type="compositionally biased region" description="Polar residues" evidence="1">
    <location>
        <begin position="376"/>
        <end position="391"/>
    </location>
</feature>
<evidence type="ECO:0000256" key="1">
    <source>
        <dbReference type="SAM" id="MobiDB-lite"/>
    </source>
</evidence>
<feature type="region of interest" description="Disordered" evidence="1">
    <location>
        <begin position="83"/>
        <end position="162"/>
    </location>
</feature>
<feature type="compositionally biased region" description="Polar residues" evidence="1">
    <location>
        <begin position="122"/>
        <end position="144"/>
    </location>
</feature>